<dbReference type="RefSeq" id="WP_223877352.1">
    <property type="nucleotide sequence ID" value="NZ_BJDK01000033.1"/>
</dbReference>
<sequence length="175" mass="19437">MSMKKEPSSKQSSEELATAEVEEVVAPIEVIEPIVTEAGEQSAGAKLARQQAVRYLLWGLISVVVNLGAFYVGYRLLGIEYQVANLIAWALGVQCAFWVDRILVFKHKSARPFHEMGKFYVTRIATYLVESLVLWVGISLLGIPGTWTKIIGQGLAIVGNFFFSKLVVFRKATKE</sequence>
<evidence type="ECO:0000256" key="4">
    <source>
        <dbReference type="ARBA" id="ARBA00022989"/>
    </source>
</evidence>
<dbReference type="InterPro" id="IPR051401">
    <property type="entry name" value="GtrA_CellWall_Glycosyl"/>
</dbReference>
<evidence type="ECO:0000313" key="8">
    <source>
        <dbReference type="EMBL" id="MFC6164360.1"/>
    </source>
</evidence>
<organism evidence="8 9">
    <name type="scientific">Lactiplantibacillus dongliensis</name>
    <dbReference type="NCBI Taxonomy" id="2559919"/>
    <lineage>
        <taxon>Bacteria</taxon>
        <taxon>Bacillati</taxon>
        <taxon>Bacillota</taxon>
        <taxon>Bacilli</taxon>
        <taxon>Lactobacillales</taxon>
        <taxon>Lactobacillaceae</taxon>
        <taxon>Lactiplantibacillus</taxon>
    </lineage>
</organism>
<feature type="transmembrane region" description="Helical" evidence="6">
    <location>
        <begin position="55"/>
        <end position="74"/>
    </location>
</feature>
<dbReference type="Pfam" id="PF04138">
    <property type="entry name" value="GtrA_DPMS_TM"/>
    <property type="match status" value="1"/>
</dbReference>
<dbReference type="Proteomes" id="UP001596253">
    <property type="component" value="Unassembled WGS sequence"/>
</dbReference>
<evidence type="ECO:0000256" key="1">
    <source>
        <dbReference type="ARBA" id="ARBA00004141"/>
    </source>
</evidence>
<dbReference type="InterPro" id="IPR007267">
    <property type="entry name" value="GtrA_DPMS_TM"/>
</dbReference>
<feature type="transmembrane region" description="Helical" evidence="6">
    <location>
        <begin position="86"/>
        <end position="104"/>
    </location>
</feature>
<comment type="subcellular location">
    <subcellularLocation>
        <location evidence="1">Membrane</location>
        <topology evidence="1">Multi-pass membrane protein</topology>
    </subcellularLocation>
</comment>
<evidence type="ECO:0000256" key="3">
    <source>
        <dbReference type="ARBA" id="ARBA00022692"/>
    </source>
</evidence>
<gene>
    <name evidence="8" type="ORF">ACFP3T_06745</name>
</gene>
<keyword evidence="9" id="KW-1185">Reference proteome</keyword>
<accession>A0ABW1R4K8</accession>
<feature type="transmembrane region" description="Helical" evidence="6">
    <location>
        <begin position="150"/>
        <end position="169"/>
    </location>
</feature>
<comment type="caution">
    <text evidence="8">The sequence shown here is derived from an EMBL/GenBank/DDBJ whole genome shotgun (WGS) entry which is preliminary data.</text>
</comment>
<keyword evidence="4 6" id="KW-1133">Transmembrane helix</keyword>
<keyword evidence="5 6" id="KW-0472">Membrane</keyword>
<feature type="transmembrane region" description="Helical" evidence="6">
    <location>
        <begin position="124"/>
        <end position="144"/>
    </location>
</feature>
<feature type="domain" description="GtrA/DPMS transmembrane" evidence="7">
    <location>
        <begin position="54"/>
        <end position="169"/>
    </location>
</feature>
<reference evidence="9" key="1">
    <citation type="journal article" date="2019" name="Int. J. Syst. Evol. Microbiol.">
        <title>The Global Catalogue of Microorganisms (GCM) 10K type strain sequencing project: providing services to taxonomists for standard genome sequencing and annotation.</title>
        <authorList>
            <consortium name="The Broad Institute Genomics Platform"/>
            <consortium name="The Broad Institute Genome Sequencing Center for Infectious Disease"/>
            <person name="Wu L."/>
            <person name="Ma J."/>
        </authorList>
    </citation>
    <scope>NUCLEOTIDE SEQUENCE [LARGE SCALE GENOMIC DNA]</scope>
    <source>
        <strain evidence="9">CCM 8932</strain>
    </source>
</reference>
<evidence type="ECO:0000259" key="7">
    <source>
        <dbReference type="Pfam" id="PF04138"/>
    </source>
</evidence>
<evidence type="ECO:0000313" key="9">
    <source>
        <dbReference type="Proteomes" id="UP001596253"/>
    </source>
</evidence>
<protein>
    <submittedName>
        <fullName evidence="8">GtrA family protein</fullName>
    </submittedName>
</protein>
<evidence type="ECO:0000256" key="5">
    <source>
        <dbReference type="ARBA" id="ARBA00023136"/>
    </source>
</evidence>
<evidence type="ECO:0000256" key="2">
    <source>
        <dbReference type="ARBA" id="ARBA00009399"/>
    </source>
</evidence>
<keyword evidence="3 6" id="KW-0812">Transmembrane</keyword>
<dbReference type="EMBL" id="JBHSSD010000032">
    <property type="protein sequence ID" value="MFC6164360.1"/>
    <property type="molecule type" value="Genomic_DNA"/>
</dbReference>
<name>A0ABW1R4K8_9LACO</name>
<comment type="similarity">
    <text evidence="2">Belongs to the GtrA family.</text>
</comment>
<proteinExistence type="inferred from homology"/>
<evidence type="ECO:0000256" key="6">
    <source>
        <dbReference type="SAM" id="Phobius"/>
    </source>
</evidence>
<dbReference type="PANTHER" id="PTHR38459">
    <property type="entry name" value="PROPHAGE BACTOPRENOL-LINKED GLUCOSE TRANSLOCASE HOMOLOG"/>
    <property type="match status" value="1"/>
</dbReference>
<dbReference type="PANTHER" id="PTHR38459:SF5">
    <property type="entry name" value="CELL WALL TEICHOIC ACID GLYCOSYLATION PROTEIN GTCA"/>
    <property type="match status" value="1"/>
</dbReference>